<evidence type="ECO:0000313" key="14">
    <source>
        <dbReference type="Proteomes" id="UP000034090"/>
    </source>
</evidence>
<comment type="subunit">
    <text evidence="11">F-type ATPases have 2 components, CF(1) - the catalytic core - and CF(0) - the membrane proton channel. CF(1) has five subunits: alpha(3), beta(3), gamma(1), delta(1), epsilon(1). CF(0) has four main subunits: a(1), b(1), b'(1) and c(9-12).</text>
</comment>
<evidence type="ECO:0000256" key="7">
    <source>
        <dbReference type="ARBA" id="ARBA00023065"/>
    </source>
</evidence>
<dbReference type="SUPFAM" id="SSF50615">
    <property type="entry name" value="N-terminal domain of alpha and beta subunits of F1 ATP synthase"/>
    <property type="match status" value="1"/>
</dbReference>
<evidence type="ECO:0000256" key="9">
    <source>
        <dbReference type="ARBA" id="ARBA00023196"/>
    </source>
</evidence>
<dbReference type="Gene3D" id="3.40.50.12240">
    <property type="match status" value="1"/>
</dbReference>
<keyword evidence="4" id="KW-0547">Nucleotide-binding</keyword>
<evidence type="ECO:0000256" key="8">
    <source>
        <dbReference type="ARBA" id="ARBA00023136"/>
    </source>
</evidence>
<evidence type="ECO:0000256" key="3">
    <source>
        <dbReference type="ARBA" id="ARBA00022448"/>
    </source>
</evidence>
<dbReference type="PATRIC" id="fig|1618578.3.peg.357"/>
<organism evidence="13 14">
    <name type="scientific">Candidatus Woesebacteria bacterium GW2011_GWB1_43_14</name>
    <dbReference type="NCBI Taxonomy" id="1618578"/>
    <lineage>
        <taxon>Bacteria</taxon>
        <taxon>Candidatus Woeseibacteriota</taxon>
    </lineage>
</organism>
<evidence type="ECO:0000313" key="13">
    <source>
        <dbReference type="EMBL" id="KKS96895.1"/>
    </source>
</evidence>
<dbReference type="GO" id="GO:0045259">
    <property type="term" value="C:proton-transporting ATP synthase complex"/>
    <property type="evidence" value="ECO:0007669"/>
    <property type="project" value="UniProtKB-KW"/>
</dbReference>
<dbReference type="Proteomes" id="UP000034090">
    <property type="component" value="Unassembled WGS sequence"/>
</dbReference>
<dbReference type="Pfam" id="PF00006">
    <property type="entry name" value="ATP-synt_ab"/>
    <property type="match status" value="1"/>
</dbReference>
<sequence>MKDFNYYLNKFGEIGFIEESLSSVVYVEGLPEVRPGELVIFETNDGDSKIDHVGQVLSLTVEYAEVLLFTNEQINVGTKVARTGETLTMPVGEEMMGKTIVPLGSMVGEELKQIDTTPSGLSARSAVNKPLVTGVTIVDLVVPLGKGQRELIIGDGKTGKTMFLLQTMLTQALSGTICIYAAVGKRQQDTKKVEEFIKKNKIEKSCVIIASDAADPAGLVYVTPYAAMSVAEYFRDLGRDVLIILDDLTTHARYYREISLLLRRFPGRDAYPGDIFYAHSRLLERGGCFKLGNKEVSISCLPVAESKLGDLSGFIQTNLMAITDGHIYFDRDLFNKGYRPAVSPYLSVTRVGRQAHIDIVRDISREISSFLVSQTRMRQHIRFGAELGEEVQQKLALGEQVSVLFDQTVAYIVPLEASIFMFGALWADIWKGFDKEATKSEIVKVISRYNKEKSFRDMVIKLVNESKTLSELKTKIASNPEMVKANLSHE</sequence>
<name>A0A0G1DG68_9BACT</name>
<evidence type="ECO:0000256" key="6">
    <source>
        <dbReference type="ARBA" id="ARBA00022840"/>
    </source>
</evidence>
<comment type="subcellular location">
    <subcellularLocation>
        <location evidence="1">Membrane</location>
    </subcellularLocation>
</comment>
<dbReference type="AlphaFoldDB" id="A0A0G1DG68"/>
<dbReference type="PANTHER" id="PTHR48082:SF2">
    <property type="entry name" value="ATP SYNTHASE SUBUNIT ALPHA, MITOCHONDRIAL"/>
    <property type="match status" value="1"/>
</dbReference>
<keyword evidence="10" id="KW-0066">ATP synthesis</keyword>
<dbReference type="PANTHER" id="PTHR48082">
    <property type="entry name" value="ATP SYNTHASE SUBUNIT ALPHA, MITOCHONDRIAL"/>
    <property type="match status" value="1"/>
</dbReference>
<reference evidence="13 14" key="1">
    <citation type="journal article" date="2015" name="Nature">
        <title>rRNA introns, odd ribosomes, and small enigmatic genomes across a large radiation of phyla.</title>
        <authorList>
            <person name="Brown C.T."/>
            <person name="Hug L.A."/>
            <person name="Thomas B.C."/>
            <person name="Sharon I."/>
            <person name="Castelle C.J."/>
            <person name="Singh A."/>
            <person name="Wilkins M.J."/>
            <person name="Williams K.H."/>
            <person name="Banfield J.F."/>
        </authorList>
    </citation>
    <scope>NUCLEOTIDE SEQUENCE [LARGE SCALE GENOMIC DNA]</scope>
</reference>
<keyword evidence="5" id="KW-0375">Hydrogen ion transport</keyword>
<dbReference type="InterPro" id="IPR005294">
    <property type="entry name" value="ATP_synth_F1_asu"/>
</dbReference>
<keyword evidence="7" id="KW-0406">Ion transport</keyword>
<dbReference type="InterPro" id="IPR027417">
    <property type="entry name" value="P-loop_NTPase"/>
</dbReference>
<keyword evidence="8" id="KW-0472">Membrane</keyword>
<keyword evidence="6" id="KW-0067">ATP-binding</keyword>
<evidence type="ECO:0000259" key="12">
    <source>
        <dbReference type="Pfam" id="PF00006"/>
    </source>
</evidence>
<protein>
    <submittedName>
        <fullName evidence="13">ATP synthase subunit alpha</fullName>
    </submittedName>
</protein>
<gene>
    <name evidence="13" type="ORF">UV74_C0013G0017</name>
</gene>
<evidence type="ECO:0000256" key="11">
    <source>
        <dbReference type="ARBA" id="ARBA00026013"/>
    </source>
</evidence>
<dbReference type="EMBL" id="LCFQ01000013">
    <property type="protein sequence ID" value="KKS96895.1"/>
    <property type="molecule type" value="Genomic_DNA"/>
</dbReference>
<evidence type="ECO:0000256" key="4">
    <source>
        <dbReference type="ARBA" id="ARBA00022741"/>
    </source>
</evidence>
<evidence type="ECO:0000256" key="5">
    <source>
        <dbReference type="ARBA" id="ARBA00022781"/>
    </source>
</evidence>
<proteinExistence type="inferred from homology"/>
<dbReference type="GO" id="GO:0043531">
    <property type="term" value="F:ADP binding"/>
    <property type="evidence" value="ECO:0007669"/>
    <property type="project" value="TreeGrafter"/>
</dbReference>
<dbReference type="GO" id="GO:0046933">
    <property type="term" value="F:proton-transporting ATP synthase activity, rotational mechanism"/>
    <property type="evidence" value="ECO:0007669"/>
    <property type="project" value="InterPro"/>
</dbReference>
<evidence type="ECO:0000256" key="2">
    <source>
        <dbReference type="ARBA" id="ARBA00008936"/>
    </source>
</evidence>
<feature type="domain" description="ATPase F1/V1/A1 complex alpha/beta subunit nucleotide-binding" evidence="12">
    <location>
        <begin position="134"/>
        <end position="348"/>
    </location>
</feature>
<dbReference type="GO" id="GO:0005524">
    <property type="term" value="F:ATP binding"/>
    <property type="evidence" value="ECO:0007669"/>
    <property type="project" value="UniProtKB-KW"/>
</dbReference>
<keyword evidence="3" id="KW-0813">Transport</keyword>
<evidence type="ECO:0000256" key="10">
    <source>
        <dbReference type="ARBA" id="ARBA00023310"/>
    </source>
</evidence>
<dbReference type="SUPFAM" id="SSF52540">
    <property type="entry name" value="P-loop containing nucleoside triphosphate hydrolases"/>
    <property type="match status" value="1"/>
</dbReference>
<dbReference type="InterPro" id="IPR000194">
    <property type="entry name" value="ATPase_F1/V1/A1_a/bsu_nucl-bd"/>
</dbReference>
<comment type="caution">
    <text evidence="13">The sequence shown here is derived from an EMBL/GenBank/DDBJ whole genome shotgun (WGS) entry which is preliminary data.</text>
</comment>
<evidence type="ECO:0000256" key="1">
    <source>
        <dbReference type="ARBA" id="ARBA00004370"/>
    </source>
</evidence>
<dbReference type="STRING" id="1618578.UV74_C0013G0017"/>
<dbReference type="InterPro" id="IPR036121">
    <property type="entry name" value="ATPase_F1/V1/A1_a/bsu_N_sf"/>
</dbReference>
<comment type="similarity">
    <text evidence="2">Belongs to the ATPase alpha/beta chains family.</text>
</comment>
<accession>A0A0G1DG68</accession>
<dbReference type="FunFam" id="3.40.50.300:FF:002432">
    <property type="entry name" value="ATP synthase subunit alpha, mitochondrial"/>
    <property type="match status" value="1"/>
</dbReference>
<keyword evidence="9" id="KW-0139">CF(1)</keyword>